<dbReference type="AlphaFoldDB" id="A0A388L790"/>
<evidence type="ECO:0000256" key="1">
    <source>
        <dbReference type="SAM" id="MobiDB-lite"/>
    </source>
</evidence>
<sequence length="343" mass="37213">MVGRFEYFSRPPLSRLRSVFHDGIRYPSFVDICDRSFAPLFLVVSWTSTVVFLAAAVVHVPSMADVFRRLPLLVLVVLLLLVLVVFHMCILGNVSRRVRRRRPLKKDVTMEGRQAICRSAGEQGGGQRAGQSPLRSSRSSKRSGYAQVPPHLQPLPDTSDEEADETWSQTVPLGSGSTQEWAATELCGSRDGAYRQSYTELLQQGLTEDEGDGGVNLSFKLCSGRSSATSRTVVVCPHPDDDDRQVTAVVRSSKSPTPVWEASGKNKDPPQQQFRLPSVSTSASAHPSGCSLRLLCLPVRVRPTVVANAGRWILASPILVTTGTGGRCGQNTDGSSGRGAKNP</sequence>
<reference evidence="3 4" key="1">
    <citation type="journal article" date="2018" name="Cell">
        <title>The Chara Genome: Secondary Complexity and Implications for Plant Terrestrialization.</title>
        <authorList>
            <person name="Nishiyama T."/>
            <person name="Sakayama H."/>
            <person name="Vries J.D."/>
            <person name="Buschmann H."/>
            <person name="Saint-Marcoux D."/>
            <person name="Ullrich K.K."/>
            <person name="Haas F.B."/>
            <person name="Vanderstraeten L."/>
            <person name="Becker D."/>
            <person name="Lang D."/>
            <person name="Vosolsobe S."/>
            <person name="Rombauts S."/>
            <person name="Wilhelmsson P.K.I."/>
            <person name="Janitza P."/>
            <person name="Kern R."/>
            <person name="Heyl A."/>
            <person name="Rumpler F."/>
            <person name="Villalobos L.I.A.C."/>
            <person name="Clay J.M."/>
            <person name="Skokan R."/>
            <person name="Toyoda A."/>
            <person name="Suzuki Y."/>
            <person name="Kagoshima H."/>
            <person name="Schijlen E."/>
            <person name="Tajeshwar N."/>
            <person name="Catarino B."/>
            <person name="Hetherington A.J."/>
            <person name="Saltykova A."/>
            <person name="Bonnot C."/>
            <person name="Breuninger H."/>
            <person name="Symeonidi A."/>
            <person name="Radhakrishnan G.V."/>
            <person name="Van Nieuwerburgh F."/>
            <person name="Deforce D."/>
            <person name="Chang C."/>
            <person name="Karol K.G."/>
            <person name="Hedrich R."/>
            <person name="Ulvskov P."/>
            <person name="Glockner G."/>
            <person name="Delwiche C.F."/>
            <person name="Petrasek J."/>
            <person name="Van de Peer Y."/>
            <person name="Friml J."/>
            <person name="Beilby M."/>
            <person name="Dolan L."/>
            <person name="Kohara Y."/>
            <person name="Sugano S."/>
            <person name="Fujiyama A."/>
            <person name="Delaux P.-M."/>
            <person name="Quint M."/>
            <person name="TheiBen G."/>
            <person name="Hagemann M."/>
            <person name="Harholt J."/>
            <person name="Dunand C."/>
            <person name="Zachgo S."/>
            <person name="Langdale J."/>
            <person name="Maumus F."/>
            <person name="Straeten D.V.D."/>
            <person name="Gould S.B."/>
            <person name="Rensing S.A."/>
        </authorList>
    </citation>
    <scope>NUCLEOTIDE SEQUENCE [LARGE SCALE GENOMIC DNA]</scope>
    <source>
        <strain evidence="3 4">S276</strain>
    </source>
</reference>
<feature type="transmembrane region" description="Helical" evidence="2">
    <location>
        <begin position="72"/>
        <end position="94"/>
    </location>
</feature>
<keyword evidence="4" id="KW-1185">Reference proteome</keyword>
<keyword evidence="2" id="KW-0472">Membrane</keyword>
<keyword evidence="2" id="KW-1133">Transmembrane helix</keyword>
<feature type="region of interest" description="Disordered" evidence="1">
    <location>
        <begin position="116"/>
        <end position="180"/>
    </location>
</feature>
<comment type="caution">
    <text evidence="3">The sequence shown here is derived from an EMBL/GenBank/DDBJ whole genome shotgun (WGS) entry which is preliminary data.</text>
</comment>
<dbReference type="Proteomes" id="UP000265515">
    <property type="component" value="Unassembled WGS sequence"/>
</dbReference>
<dbReference type="EMBL" id="BFEA01000286">
    <property type="protein sequence ID" value="GBG78102.1"/>
    <property type="molecule type" value="Genomic_DNA"/>
</dbReference>
<evidence type="ECO:0000313" key="3">
    <source>
        <dbReference type="EMBL" id="GBG78102.1"/>
    </source>
</evidence>
<feature type="region of interest" description="Disordered" evidence="1">
    <location>
        <begin position="323"/>
        <end position="343"/>
    </location>
</feature>
<feature type="transmembrane region" description="Helical" evidence="2">
    <location>
        <begin position="37"/>
        <end position="60"/>
    </location>
</feature>
<accession>A0A388L790</accession>
<feature type="region of interest" description="Disordered" evidence="1">
    <location>
        <begin position="251"/>
        <end position="286"/>
    </location>
</feature>
<dbReference type="Gramene" id="GBG78102">
    <property type="protein sequence ID" value="GBG78102"/>
    <property type="gene ID" value="CBR_g26039"/>
</dbReference>
<feature type="compositionally biased region" description="Polar residues" evidence="1">
    <location>
        <begin position="166"/>
        <end position="180"/>
    </location>
</feature>
<organism evidence="3 4">
    <name type="scientific">Chara braunii</name>
    <name type="common">Braun's stonewort</name>
    <dbReference type="NCBI Taxonomy" id="69332"/>
    <lineage>
        <taxon>Eukaryota</taxon>
        <taxon>Viridiplantae</taxon>
        <taxon>Streptophyta</taxon>
        <taxon>Charophyceae</taxon>
        <taxon>Charales</taxon>
        <taxon>Characeae</taxon>
        <taxon>Chara</taxon>
    </lineage>
</organism>
<protein>
    <submittedName>
        <fullName evidence="3">Uncharacterized protein</fullName>
    </submittedName>
</protein>
<feature type="compositionally biased region" description="Polar residues" evidence="1">
    <location>
        <begin position="269"/>
        <end position="285"/>
    </location>
</feature>
<proteinExistence type="predicted"/>
<keyword evidence="2" id="KW-0812">Transmembrane</keyword>
<gene>
    <name evidence="3" type="ORF">CBR_g26039</name>
</gene>
<evidence type="ECO:0000313" key="4">
    <source>
        <dbReference type="Proteomes" id="UP000265515"/>
    </source>
</evidence>
<evidence type="ECO:0000256" key="2">
    <source>
        <dbReference type="SAM" id="Phobius"/>
    </source>
</evidence>
<name>A0A388L790_CHABU</name>